<evidence type="ECO:0000313" key="9">
    <source>
        <dbReference type="Proteomes" id="UP000250275"/>
    </source>
</evidence>
<dbReference type="Proteomes" id="UP000250275">
    <property type="component" value="Unassembled WGS sequence"/>
</dbReference>
<evidence type="ECO:0000259" key="7">
    <source>
        <dbReference type="PROSITE" id="PS50072"/>
    </source>
</evidence>
<dbReference type="PANTHER" id="PTHR45625:SF6">
    <property type="entry name" value="SPLICEOSOME-ASSOCIATED PROTEIN CWC27 HOMOLOG"/>
    <property type="match status" value="1"/>
</dbReference>
<sequence>MANAGKDDNGSQFFLAMANAGQDDNGSQFFFSFSSTPTLQNKHTIFGKVTAEIIYNMLKLEEALVDENDIPLYPPRLIKPIILNNPFFHIIPRIIGTGKGLNLLSFGGDAKEDEEESVILNKKFTGKGKSADDHLTDPKLSSQPVVEPSGLANKRRKEGRSSDWESDAKVKTQEELEVVKEKKEAMKKRIKNTLRDMKKEPKKVQNYKIGDAEDDKNIKENE</sequence>
<evidence type="ECO:0000256" key="5">
    <source>
        <dbReference type="RuleBase" id="RU363019"/>
    </source>
</evidence>
<organism evidence="8 9">
    <name type="scientific">Eufriesea mexicana</name>
    <dbReference type="NCBI Taxonomy" id="516756"/>
    <lineage>
        <taxon>Eukaryota</taxon>
        <taxon>Metazoa</taxon>
        <taxon>Ecdysozoa</taxon>
        <taxon>Arthropoda</taxon>
        <taxon>Hexapoda</taxon>
        <taxon>Insecta</taxon>
        <taxon>Pterygota</taxon>
        <taxon>Neoptera</taxon>
        <taxon>Endopterygota</taxon>
        <taxon>Hymenoptera</taxon>
        <taxon>Apocrita</taxon>
        <taxon>Aculeata</taxon>
        <taxon>Apoidea</taxon>
        <taxon>Anthophila</taxon>
        <taxon>Apidae</taxon>
        <taxon>Eufriesea</taxon>
    </lineage>
</organism>
<feature type="region of interest" description="Disordered" evidence="6">
    <location>
        <begin position="191"/>
        <end position="222"/>
    </location>
</feature>
<reference evidence="8 9" key="1">
    <citation type="submission" date="2015-07" db="EMBL/GenBank/DDBJ databases">
        <title>The genome of Eufriesea mexicana.</title>
        <authorList>
            <person name="Pan H."/>
            <person name="Kapheim K."/>
        </authorList>
    </citation>
    <scope>NUCLEOTIDE SEQUENCE [LARGE SCALE GENOMIC DNA]</scope>
    <source>
        <strain evidence="8">0111107269</strain>
        <tissue evidence="8">Whole body</tissue>
    </source>
</reference>
<proteinExistence type="inferred from homology"/>
<evidence type="ECO:0000313" key="8">
    <source>
        <dbReference type="EMBL" id="OAD57828.1"/>
    </source>
</evidence>
<gene>
    <name evidence="8" type="ORF">WN48_01312</name>
</gene>
<dbReference type="EMBL" id="KQ761346">
    <property type="protein sequence ID" value="OAD57828.1"/>
    <property type="molecule type" value="Genomic_DNA"/>
</dbReference>
<dbReference type="AlphaFoldDB" id="A0A310SQ77"/>
<evidence type="ECO:0000256" key="2">
    <source>
        <dbReference type="ARBA" id="ARBA00007365"/>
    </source>
</evidence>
<dbReference type="InterPro" id="IPR044666">
    <property type="entry name" value="Cyclophilin_A-like"/>
</dbReference>
<dbReference type="GO" id="GO:0071013">
    <property type="term" value="C:catalytic step 2 spliceosome"/>
    <property type="evidence" value="ECO:0007669"/>
    <property type="project" value="TreeGrafter"/>
</dbReference>
<comment type="similarity">
    <text evidence="2 5">Belongs to the cyclophilin-type PPIase family.</text>
</comment>
<dbReference type="InterPro" id="IPR002130">
    <property type="entry name" value="Cyclophilin-type_PPIase_dom"/>
</dbReference>
<keyword evidence="5 8" id="KW-0413">Isomerase</keyword>
<evidence type="ECO:0000256" key="6">
    <source>
        <dbReference type="SAM" id="MobiDB-lite"/>
    </source>
</evidence>
<dbReference type="GO" id="GO:0003755">
    <property type="term" value="F:peptidyl-prolyl cis-trans isomerase activity"/>
    <property type="evidence" value="ECO:0007669"/>
    <property type="project" value="UniProtKB-UniRule"/>
</dbReference>
<comment type="catalytic activity">
    <reaction evidence="5">
        <text>[protein]-peptidylproline (omega=180) = [protein]-peptidylproline (omega=0)</text>
        <dbReference type="Rhea" id="RHEA:16237"/>
        <dbReference type="Rhea" id="RHEA-COMP:10747"/>
        <dbReference type="Rhea" id="RHEA-COMP:10748"/>
        <dbReference type="ChEBI" id="CHEBI:83833"/>
        <dbReference type="ChEBI" id="CHEBI:83834"/>
        <dbReference type="EC" id="5.2.1.8"/>
    </reaction>
</comment>
<feature type="region of interest" description="Disordered" evidence="6">
    <location>
        <begin position="127"/>
        <end position="174"/>
    </location>
</feature>
<comment type="subcellular location">
    <subcellularLocation>
        <location evidence="1">Nucleus</location>
    </subcellularLocation>
</comment>
<comment type="subunit">
    <text evidence="4">Part of the activated spliceosome B/catalytic step 1 spliceosome, one of the forms of the spliceosome which has a well-formed active site but still cannot catalyze the branching reaction and is composed at least of 52 proteins, the U2, U5 and U6 snRNAs and the pre-mRNA. Recruited during early steps of activated spliceosome B maturation, it is probably one of the first proteins released from this complex as he matures to the spliceosome C complex. Component of the minor spliceosome, which splices U12-type introns.</text>
</comment>
<dbReference type="PRINTS" id="PR00153">
    <property type="entry name" value="CSAPPISMRASE"/>
</dbReference>
<dbReference type="Gene3D" id="2.40.100.10">
    <property type="entry name" value="Cyclophilin-like"/>
    <property type="match status" value="1"/>
</dbReference>
<accession>A0A310SQ77</accession>
<keyword evidence="3" id="KW-0539">Nucleus</keyword>
<name>A0A310SQ77_9HYME</name>
<evidence type="ECO:0000256" key="4">
    <source>
        <dbReference type="ARBA" id="ARBA00046368"/>
    </source>
</evidence>
<dbReference type="PANTHER" id="PTHR45625">
    <property type="entry name" value="PEPTIDYL-PROLYL CIS-TRANS ISOMERASE-RELATED"/>
    <property type="match status" value="1"/>
</dbReference>
<feature type="domain" description="PPIase cyclophilin-type" evidence="7">
    <location>
        <begin position="14"/>
        <end position="74"/>
    </location>
</feature>
<dbReference type="Pfam" id="PF00160">
    <property type="entry name" value="Pro_isomerase"/>
    <property type="match status" value="1"/>
</dbReference>
<dbReference type="InterPro" id="IPR029000">
    <property type="entry name" value="Cyclophilin-like_dom_sf"/>
</dbReference>
<comment type="function">
    <text evidence="5">PPIases accelerate the folding of proteins. It catalyzes the cis-trans isomerization of proline imidic peptide bonds in oligopeptides.</text>
</comment>
<evidence type="ECO:0000256" key="3">
    <source>
        <dbReference type="ARBA" id="ARBA00023242"/>
    </source>
</evidence>
<keyword evidence="5" id="KW-0697">Rotamase</keyword>
<dbReference type="EC" id="5.2.1.8" evidence="5"/>
<evidence type="ECO:0000256" key="1">
    <source>
        <dbReference type="ARBA" id="ARBA00004123"/>
    </source>
</evidence>
<dbReference type="PROSITE" id="PS50072">
    <property type="entry name" value="CSA_PPIASE_2"/>
    <property type="match status" value="1"/>
</dbReference>
<feature type="compositionally biased region" description="Basic and acidic residues" evidence="6">
    <location>
        <begin position="159"/>
        <end position="174"/>
    </location>
</feature>
<feature type="compositionally biased region" description="Basic and acidic residues" evidence="6">
    <location>
        <begin position="193"/>
        <end position="203"/>
    </location>
</feature>
<protein>
    <recommendedName>
        <fullName evidence="5">Peptidyl-prolyl cis-trans isomerase</fullName>
        <shortName evidence="5">PPIase</shortName>
        <ecNumber evidence="5">5.2.1.8</ecNumber>
    </recommendedName>
</protein>
<keyword evidence="9" id="KW-1185">Reference proteome</keyword>
<dbReference type="SUPFAM" id="SSF50891">
    <property type="entry name" value="Cyclophilin-like"/>
    <property type="match status" value="1"/>
</dbReference>